<comment type="caution">
    <text evidence="2">The sequence shown here is derived from an EMBL/GenBank/DDBJ whole genome shotgun (WGS) entry which is preliminary data.</text>
</comment>
<dbReference type="SMART" id="SM00347">
    <property type="entry name" value="HTH_MARR"/>
    <property type="match status" value="1"/>
</dbReference>
<gene>
    <name evidence="2" type="ORF">KK137_09155</name>
</gene>
<dbReference type="EMBL" id="JAHFVK010000002">
    <property type="protein sequence ID" value="MBT2134499.1"/>
    <property type="molecule type" value="Genomic_DNA"/>
</dbReference>
<evidence type="ECO:0000259" key="1">
    <source>
        <dbReference type="PROSITE" id="PS50995"/>
    </source>
</evidence>
<evidence type="ECO:0000313" key="2">
    <source>
        <dbReference type="EMBL" id="MBT2134499.1"/>
    </source>
</evidence>
<dbReference type="PANTHER" id="PTHR33164">
    <property type="entry name" value="TRANSCRIPTIONAL REGULATOR, MARR FAMILY"/>
    <property type="match status" value="1"/>
</dbReference>
<dbReference type="SUPFAM" id="SSF46785">
    <property type="entry name" value="Winged helix' DNA-binding domain"/>
    <property type="match status" value="1"/>
</dbReference>
<dbReference type="RefSeq" id="WP_214536142.1">
    <property type="nucleotide sequence ID" value="NZ_JAHFVK010000002.1"/>
</dbReference>
<reference evidence="2 3" key="1">
    <citation type="submission" date="2021-05" db="EMBL/GenBank/DDBJ databases">
        <title>Croceibacterium sp. LX-88 genome sequence.</title>
        <authorList>
            <person name="Luo X."/>
        </authorList>
    </citation>
    <scope>NUCLEOTIDE SEQUENCE [LARGE SCALE GENOMIC DNA]</scope>
    <source>
        <strain evidence="2 3">LX-88</strain>
    </source>
</reference>
<dbReference type="Gene3D" id="1.10.10.10">
    <property type="entry name" value="Winged helix-like DNA-binding domain superfamily/Winged helix DNA-binding domain"/>
    <property type="match status" value="1"/>
</dbReference>
<accession>A0ABS5W7Y6</accession>
<dbReference type="InterPro" id="IPR039422">
    <property type="entry name" value="MarR/SlyA-like"/>
</dbReference>
<feature type="domain" description="HTH marR-type" evidence="1">
    <location>
        <begin position="49"/>
        <end position="182"/>
    </location>
</feature>
<protein>
    <submittedName>
        <fullName evidence="2">MarR family transcriptional regulator</fullName>
    </submittedName>
</protein>
<evidence type="ECO:0000313" key="3">
    <source>
        <dbReference type="Proteomes" id="UP000811255"/>
    </source>
</evidence>
<dbReference type="Proteomes" id="UP000811255">
    <property type="component" value="Unassembled WGS sequence"/>
</dbReference>
<keyword evidence="3" id="KW-1185">Reference proteome</keyword>
<dbReference type="PROSITE" id="PS50995">
    <property type="entry name" value="HTH_MARR_2"/>
    <property type="match status" value="1"/>
</dbReference>
<dbReference type="Pfam" id="PF12802">
    <property type="entry name" value="MarR_2"/>
    <property type="match status" value="1"/>
</dbReference>
<sequence>MQRFGASIYRCQDFAGRTKLTRSASKTSRSREAKQDAASLPKIWHLFSDDGLPQRLLLLAKMIERQTARQLQADFDLSLAQWRVLAFVCIAGPSTASFMGEAAEVDQAEISRAVRALLDKKLIVREFQPGNRKTMVIAPTEQGLAQFKLIRELRQRYFALITSKLSSEQRATVNVALSSMAEDVVVERTTAR</sequence>
<dbReference type="InterPro" id="IPR036388">
    <property type="entry name" value="WH-like_DNA-bd_sf"/>
</dbReference>
<dbReference type="InterPro" id="IPR036390">
    <property type="entry name" value="WH_DNA-bd_sf"/>
</dbReference>
<organism evidence="2 3">
    <name type="scientific">Croceibacterium selenioxidans</name>
    <dbReference type="NCBI Taxonomy" id="2838833"/>
    <lineage>
        <taxon>Bacteria</taxon>
        <taxon>Pseudomonadati</taxon>
        <taxon>Pseudomonadota</taxon>
        <taxon>Alphaproteobacteria</taxon>
        <taxon>Sphingomonadales</taxon>
        <taxon>Erythrobacteraceae</taxon>
        <taxon>Croceibacterium</taxon>
    </lineage>
</organism>
<name>A0ABS5W7Y6_9SPHN</name>
<proteinExistence type="predicted"/>
<dbReference type="InterPro" id="IPR000835">
    <property type="entry name" value="HTH_MarR-typ"/>
</dbReference>
<dbReference type="PANTHER" id="PTHR33164:SF57">
    <property type="entry name" value="MARR-FAMILY TRANSCRIPTIONAL REGULATOR"/>
    <property type="match status" value="1"/>
</dbReference>